<feature type="domain" description="Hydantoinase B/oxoprolinase" evidence="1">
    <location>
        <begin position="12"/>
        <end position="182"/>
    </location>
</feature>
<dbReference type="InterPro" id="IPR003692">
    <property type="entry name" value="Hydantoinase_B"/>
</dbReference>
<gene>
    <name evidence="2" type="ORF">HK414_26015</name>
</gene>
<dbReference type="EMBL" id="CP053418">
    <property type="protein sequence ID" value="QJW85935.1"/>
    <property type="molecule type" value="Genomic_DNA"/>
</dbReference>
<organism evidence="2 3">
    <name type="scientific">Ramlibacter terrae</name>
    <dbReference type="NCBI Taxonomy" id="2732511"/>
    <lineage>
        <taxon>Bacteria</taxon>
        <taxon>Pseudomonadati</taxon>
        <taxon>Pseudomonadota</taxon>
        <taxon>Betaproteobacteria</taxon>
        <taxon>Burkholderiales</taxon>
        <taxon>Comamonadaceae</taxon>
        <taxon>Ramlibacter</taxon>
    </lineage>
</organism>
<keyword evidence="3" id="KW-1185">Reference proteome</keyword>
<reference evidence="2 3" key="1">
    <citation type="submission" date="2020-05" db="EMBL/GenBank/DDBJ databases">
        <title>Ramlibacter rhizophilus sp. nov., isolated from rhizosphere soil of national flower Mugunghwa from South Korea.</title>
        <authorList>
            <person name="Zheng-Fei Y."/>
            <person name="Huan T."/>
        </authorList>
    </citation>
    <scope>NUCLEOTIDE SEQUENCE [LARGE SCALE GENOMIC DNA]</scope>
    <source>
        <strain evidence="2 3">H242</strain>
    </source>
</reference>
<name>A0ABX6P783_9BURK</name>
<evidence type="ECO:0000313" key="3">
    <source>
        <dbReference type="Proteomes" id="UP000500826"/>
    </source>
</evidence>
<dbReference type="Pfam" id="PF02538">
    <property type="entry name" value="Hydantoinase_B"/>
    <property type="match status" value="1"/>
</dbReference>
<dbReference type="Proteomes" id="UP000500826">
    <property type="component" value="Chromosome"/>
</dbReference>
<proteinExistence type="predicted"/>
<evidence type="ECO:0000313" key="2">
    <source>
        <dbReference type="EMBL" id="QJW85935.1"/>
    </source>
</evidence>
<sequence length="184" mass="18939">MHQHPSARCPAADVRTQWSVLLAADEAVQLLLDDPGGFRAHCEAAIAEADGAVRDVLRAAPDGDYRFAAVREEEGETWRVPVLLRKEGERLTIDLTACAAQSAGSGNASRGAVWSAINDFARALAPGAAGNAGCTAPLQLRSAPGTIVDPAFPAAVSGCAVVVELVAEALQGAWSQAQRTGAAA</sequence>
<accession>A0ABX6P783</accession>
<protein>
    <recommendedName>
        <fullName evidence="1">Hydantoinase B/oxoprolinase domain-containing protein</fullName>
    </recommendedName>
</protein>
<evidence type="ECO:0000259" key="1">
    <source>
        <dbReference type="Pfam" id="PF02538"/>
    </source>
</evidence>